<evidence type="ECO:0000256" key="1">
    <source>
        <dbReference type="SAM" id="MobiDB-lite"/>
    </source>
</evidence>
<sequence>MSAALNTTTKDTTKTDGKGHSGDAPGDHPSHFVARPTAKPTAPSDSTSPNRDDVADRRSTHDDETHRQSTPSFARVYDGGFDPMEHVAAFRDVRRHNVIGFPDDFAWDRSRVKEDEPLGPYLAHFTKEIRAIPDAHSSLVIQALMIGIRPSCLFLSLVEQPPMTMPKMLQRANQYVALEALVAEKHPRAESSRGPPPGLPRKRMERAEQAIEDLIHRGHLDRYIRKPCKSSLHLKGLMKRQIDVIIGGPATGGDNSSARKAYASAEVQKRPQARGDHEITFKSEREYPDHNDALVITTRVAYAYVMLKTTTGESPYSLAFGTKVVLPLEVVFPTLRIENFTPEASDIGLRENLDMLEERRAEAHLKTLHY</sequence>
<name>A0A445M9A6_ENSVE</name>
<organism evidence="2">
    <name type="scientific">Ensete ventricosum</name>
    <name type="common">Abyssinian banana</name>
    <name type="synonym">Musa ensete</name>
    <dbReference type="NCBI Taxonomy" id="4639"/>
    <lineage>
        <taxon>Eukaryota</taxon>
        <taxon>Viridiplantae</taxon>
        <taxon>Streptophyta</taxon>
        <taxon>Embryophyta</taxon>
        <taxon>Tracheophyta</taxon>
        <taxon>Spermatophyta</taxon>
        <taxon>Magnoliopsida</taxon>
        <taxon>Liliopsida</taxon>
        <taxon>Zingiberales</taxon>
        <taxon>Musaceae</taxon>
        <taxon>Ensete</taxon>
    </lineage>
</organism>
<dbReference type="Proteomes" id="UP000290560">
    <property type="component" value="Unassembled WGS sequence"/>
</dbReference>
<gene>
    <name evidence="2" type="ORF">BHM03_00001745</name>
</gene>
<evidence type="ECO:0000313" key="2">
    <source>
        <dbReference type="EMBL" id="RZR70819.1"/>
    </source>
</evidence>
<feature type="region of interest" description="Disordered" evidence="1">
    <location>
        <begin position="1"/>
        <end position="78"/>
    </location>
</feature>
<feature type="compositionally biased region" description="Basic and acidic residues" evidence="1">
    <location>
        <begin position="50"/>
        <end position="67"/>
    </location>
</feature>
<feature type="compositionally biased region" description="Basic and acidic residues" evidence="1">
    <location>
        <begin position="11"/>
        <end position="30"/>
    </location>
</feature>
<reference evidence="2" key="1">
    <citation type="journal article" date="2018" name="Data Brief">
        <title>Genome sequence data from 17 accessions of Ensete ventricosum, a staple food crop for millions in Ethiopia.</title>
        <authorList>
            <person name="Yemataw Z."/>
            <person name="Muzemil S."/>
            <person name="Ambachew D."/>
            <person name="Tripathi L."/>
            <person name="Tesfaye K."/>
            <person name="Chala A."/>
            <person name="Farbos A."/>
            <person name="O'Neill P."/>
            <person name="Moore K."/>
            <person name="Grant M."/>
            <person name="Studholme D.J."/>
        </authorList>
    </citation>
    <scope>NUCLEOTIDE SEQUENCE [LARGE SCALE GENOMIC DNA]</scope>
    <source>
        <tissue evidence="2">Leaf</tissue>
    </source>
</reference>
<proteinExistence type="predicted"/>
<accession>A0A445M9A6</accession>
<dbReference type="AlphaFoldDB" id="A0A445M9A6"/>
<protein>
    <submittedName>
        <fullName evidence="2">Uncharacterized protein</fullName>
    </submittedName>
</protein>
<dbReference type="EMBL" id="KV875463">
    <property type="protein sequence ID" value="RZR70819.1"/>
    <property type="molecule type" value="Genomic_DNA"/>
</dbReference>